<feature type="compositionally biased region" description="Low complexity" evidence="1">
    <location>
        <begin position="1"/>
        <end position="13"/>
    </location>
</feature>
<dbReference type="Proteomes" id="UP001055439">
    <property type="component" value="Chromosome 6"/>
</dbReference>
<dbReference type="PANTHER" id="PTHR42685:SF13">
    <property type="entry name" value="GERANYLGERANYL DIPHOSPHATE REDUCTASE"/>
    <property type="match status" value="1"/>
</dbReference>
<feature type="compositionally biased region" description="Basic residues" evidence="1">
    <location>
        <begin position="202"/>
        <end position="215"/>
    </location>
</feature>
<dbReference type="GO" id="GO:0045550">
    <property type="term" value="F:geranylgeranyl reductase activity"/>
    <property type="evidence" value="ECO:0007669"/>
    <property type="project" value="TreeGrafter"/>
</dbReference>
<protein>
    <submittedName>
        <fullName evidence="2">FAD binding domain</fullName>
    </submittedName>
</protein>
<feature type="compositionally biased region" description="Low complexity" evidence="1">
    <location>
        <begin position="79"/>
        <end position="118"/>
    </location>
</feature>
<dbReference type="AlphaFoldDB" id="A0A9E7KCV8"/>
<feature type="non-terminal residue" evidence="2">
    <location>
        <position position="1"/>
    </location>
</feature>
<gene>
    <name evidence="2" type="ORF">MUK42_34818</name>
</gene>
<dbReference type="GO" id="GO:0015995">
    <property type="term" value="P:chlorophyll biosynthetic process"/>
    <property type="evidence" value="ECO:0007669"/>
    <property type="project" value="TreeGrafter"/>
</dbReference>
<organism evidence="2 3">
    <name type="scientific">Musa troglodytarum</name>
    <name type="common">fe'i banana</name>
    <dbReference type="NCBI Taxonomy" id="320322"/>
    <lineage>
        <taxon>Eukaryota</taxon>
        <taxon>Viridiplantae</taxon>
        <taxon>Streptophyta</taxon>
        <taxon>Embryophyta</taxon>
        <taxon>Tracheophyta</taxon>
        <taxon>Spermatophyta</taxon>
        <taxon>Magnoliopsida</taxon>
        <taxon>Liliopsida</taxon>
        <taxon>Zingiberales</taxon>
        <taxon>Musaceae</taxon>
        <taxon>Musa</taxon>
    </lineage>
</organism>
<dbReference type="InterPro" id="IPR050407">
    <property type="entry name" value="Geranylgeranyl_reductase"/>
</dbReference>
<dbReference type="GO" id="GO:0009535">
    <property type="term" value="C:chloroplast thylakoid membrane"/>
    <property type="evidence" value="ECO:0007669"/>
    <property type="project" value="TreeGrafter"/>
</dbReference>
<dbReference type="EMBL" id="CP097508">
    <property type="protein sequence ID" value="URE12786.1"/>
    <property type="molecule type" value="Genomic_DNA"/>
</dbReference>
<feature type="compositionally biased region" description="Gly residues" evidence="1">
    <location>
        <begin position="233"/>
        <end position="243"/>
    </location>
</feature>
<keyword evidence="3" id="KW-1185">Reference proteome</keyword>
<reference evidence="2" key="1">
    <citation type="submission" date="2022-05" db="EMBL/GenBank/DDBJ databases">
        <title>The Musa troglodytarum L. genome provides insights into the mechanism of non-climacteric behaviour and enrichment of carotenoids.</title>
        <authorList>
            <person name="Wang J."/>
        </authorList>
    </citation>
    <scope>NUCLEOTIDE SEQUENCE</scope>
    <source>
        <tissue evidence="2">Leaf</tissue>
    </source>
</reference>
<feature type="compositionally biased region" description="Low complexity" evidence="1">
    <location>
        <begin position="28"/>
        <end position="71"/>
    </location>
</feature>
<evidence type="ECO:0000256" key="1">
    <source>
        <dbReference type="SAM" id="MobiDB-lite"/>
    </source>
</evidence>
<feature type="region of interest" description="Disordered" evidence="1">
    <location>
        <begin position="1"/>
        <end position="118"/>
    </location>
</feature>
<feature type="compositionally biased region" description="Low complexity" evidence="1">
    <location>
        <begin position="192"/>
        <end position="201"/>
    </location>
</feature>
<evidence type="ECO:0000313" key="3">
    <source>
        <dbReference type="Proteomes" id="UP001055439"/>
    </source>
</evidence>
<sequence>PPAPSGLPSLAAAPPAPRPPRPSRSEASRPTSSSGPPRDLSPAAAPSPSACCPSSTSRRPSLTAASPACAFSPPPTAPPTSAAPSGPTSISPCSAAGSSTLSSAAAPPTPAPACSRPLHLPPPPLIRLRPLPRPLHRLPLHPRLPRRHPLRPRRRCRHRYRFPGADPAPPGWHVPLRGPRRDVRRRRRLPRFLRLGLPQMRPRGRRHRHLRRQARHQAASGRDPGPGRAQDCRGGGDPGGGAPDPGAPEAATGGGAGGASGRRSRIRHPVLRRGDLLRRQVWADVREAIVRAWKERGVVTEADLKTEYLRKWDEEYGGMFRFLGLLQQVFYGSNAGREALVELCADEYVQRMTFESYLYKRMARGDWRNDLGLAWRTIGSLVRAGLWVEVDRLRGIGADSS</sequence>
<name>A0A9E7KCV8_9LILI</name>
<dbReference type="PANTHER" id="PTHR42685">
    <property type="entry name" value="GERANYLGERANYL DIPHOSPHATE REDUCTASE"/>
    <property type="match status" value="1"/>
</dbReference>
<feature type="region of interest" description="Disordered" evidence="1">
    <location>
        <begin position="160"/>
        <end position="265"/>
    </location>
</feature>
<feature type="compositionally biased region" description="Basic residues" evidence="1">
    <location>
        <begin position="182"/>
        <end position="191"/>
    </location>
</feature>
<dbReference type="OrthoDB" id="655030at2759"/>
<accession>A0A9E7KCV8</accession>
<proteinExistence type="predicted"/>
<evidence type="ECO:0000313" key="2">
    <source>
        <dbReference type="EMBL" id="URE12786.1"/>
    </source>
</evidence>